<protein>
    <submittedName>
        <fullName evidence="4">Sulfotransferase family protein</fullName>
    </submittedName>
</protein>
<dbReference type="STRING" id="93684.SAMN05421853_105224"/>
<dbReference type="PANTHER" id="PTHR10605">
    <property type="entry name" value="HEPARAN SULFATE SULFOTRANSFERASE"/>
    <property type="match status" value="1"/>
</dbReference>
<dbReference type="InterPro" id="IPR037359">
    <property type="entry name" value="NST/OST"/>
</dbReference>
<dbReference type="Proteomes" id="UP000243106">
    <property type="component" value="Unassembled WGS sequence"/>
</dbReference>
<accession>A0A1I5YFI5</accession>
<gene>
    <name evidence="4" type="ORF">SAMN05421853_105224</name>
</gene>
<dbReference type="InterPro" id="IPR027417">
    <property type="entry name" value="P-loop_NTPase"/>
</dbReference>
<dbReference type="Pfam" id="PF00685">
    <property type="entry name" value="Sulfotransfer_1"/>
    <property type="match status" value="1"/>
</dbReference>
<dbReference type="EMBL" id="FOXV01000005">
    <property type="protein sequence ID" value="SFQ42969.1"/>
    <property type="molecule type" value="Genomic_DNA"/>
</dbReference>
<keyword evidence="1 4" id="KW-0808">Transferase</keyword>
<dbReference type="Gene3D" id="3.40.50.300">
    <property type="entry name" value="P-loop containing nucleotide triphosphate hydrolases"/>
    <property type="match status" value="1"/>
</dbReference>
<keyword evidence="2" id="KW-0325">Glycoprotein</keyword>
<evidence type="ECO:0000313" key="4">
    <source>
        <dbReference type="EMBL" id="SFQ42969.1"/>
    </source>
</evidence>
<evidence type="ECO:0000259" key="3">
    <source>
        <dbReference type="Pfam" id="PF00685"/>
    </source>
</evidence>
<dbReference type="GO" id="GO:0008146">
    <property type="term" value="F:sulfotransferase activity"/>
    <property type="evidence" value="ECO:0007669"/>
    <property type="project" value="InterPro"/>
</dbReference>
<sequence length="279" mass="32123">MQFADIDFLIIGSGKSATTWLQIQLQSDPAVYMPDPELHYFSRNLNLGDAWYLSQFNYQMRDRLIGEKSNSYLYTPGAAKLIHDRMPHVKLIVQLRNPVERAYSHYCMLYRRGEVGPDIESYLEPAVAGDQRLLILGQFATHLEAYLELFGRDRLLVLFYEGVAADPENQIAQVRSHLGLPAWGLAPAARAKAKDKTDPYIPPKIRKRLEWMKPIVRPCRRTAAFKAVHGLIAREQQYPPLSDDLRRRLFDYYEPSILALEKISGRSLEHWYLSVDATS</sequence>
<dbReference type="AlphaFoldDB" id="A0A1I5YFI5"/>
<dbReference type="SUPFAM" id="SSF52540">
    <property type="entry name" value="P-loop containing nucleoside triphosphate hydrolases"/>
    <property type="match status" value="1"/>
</dbReference>
<dbReference type="RefSeq" id="WP_093011027.1">
    <property type="nucleotide sequence ID" value="NZ_FOXV01000005.1"/>
</dbReference>
<proteinExistence type="predicted"/>
<evidence type="ECO:0000256" key="2">
    <source>
        <dbReference type="ARBA" id="ARBA00023180"/>
    </source>
</evidence>
<reference evidence="5" key="1">
    <citation type="submission" date="2016-10" db="EMBL/GenBank/DDBJ databases">
        <authorList>
            <person name="Varghese N."/>
            <person name="Submissions S."/>
        </authorList>
    </citation>
    <scope>NUCLEOTIDE SEQUENCE [LARGE SCALE GENOMIC DNA]</scope>
    <source>
        <strain evidence="5">JCM 10271</strain>
    </source>
</reference>
<keyword evidence="5" id="KW-1185">Reference proteome</keyword>
<dbReference type="InterPro" id="IPR000863">
    <property type="entry name" value="Sulfotransferase_dom"/>
</dbReference>
<name>A0A1I5YFI5_9RHOB</name>
<organism evidence="4 5">
    <name type="scientific">Roseivivax halotolerans</name>
    <dbReference type="NCBI Taxonomy" id="93684"/>
    <lineage>
        <taxon>Bacteria</taxon>
        <taxon>Pseudomonadati</taxon>
        <taxon>Pseudomonadota</taxon>
        <taxon>Alphaproteobacteria</taxon>
        <taxon>Rhodobacterales</taxon>
        <taxon>Roseobacteraceae</taxon>
        <taxon>Roseivivax</taxon>
    </lineage>
</organism>
<dbReference type="PANTHER" id="PTHR10605:SF56">
    <property type="entry name" value="BIFUNCTIONAL HEPARAN SULFATE N-DEACETYLASE_N-SULFOTRANSFERASE"/>
    <property type="match status" value="1"/>
</dbReference>
<evidence type="ECO:0000256" key="1">
    <source>
        <dbReference type="ARBA" id="ARBA00022679"/>
    </source>
</evidence>
<feature type="domain" description="Sulfotransferase" evidence="3">
    <location>
        <begin position="6"/>
        <end position="181"/>
    </location>
</feature>
<evidence type="ECO:0000313" key="5">
    <source>
        <dbReference type="Proteomes" id="UP000243106"/>
    </source>
</evidence>